<sequence length="66" mass="8164">MMKEDFKHDHESNWKLYFLYFNSSDKRLFVPKRIKLLGWTLNFAHPASYFIMTLIFAFIYYKIYLA</sequence>
<dbReference type="Pfam" id="PF19124">
    <property type="entry name" value="DUF5808"/>
    <property type="match status" value="1"/>
</dbReference>
<evidence type="ECO:0000313" key="6">
    <source>
        <dbReference type="Proteomes" id="UP000622648"/>
    </source>
</evidence>
<dbReference type="EMBL" id="SLWO01000009">
    <property type="protein sequence ID" value="TCO19862.1"/>
    <property type="molecule type" value="Genomic_DNA"/>
</dbReference>
<feature type="domain" description="DUF5808" evidence="2">
    <location>
        <begin position="25"/>
        <end position="49"/>
    </location>
</feature>
<reference evidence="3" key="1">
    <citation type="journal article" date="2014" name="Int. J. Syst. Evol. Microbiol.">
        <title>Complete genome of a new Firmicutes species belonging to the dominant human colonic microbiota ('Ruminococcus bicirculans') reveals two chromosomes and a selective capacity to utilize plant glucans.</title>
        <authorList>
            <consortium name="NISC Comparative Sequencing Program"/>
            <person name="Wegmann U."/>
            <person name="Louis P."/>
            <person name="Goesmann A."/>
            <person name="Henrissat B."/>
            <person name="Duncan S.H."/>
            <person name="Flint H.J."/>
        </authorList>
    </citation>
    <scope>NUCLEOTIDE SEQUENCE</scope>
    <source>
        <strain evidence="3">CGMCC 1.15644</strain>
    </source>
</reference>
<keyword evidence="1" id="KW-0812">Transmembrane</keyword>
<organism evidence="4 5">
    <name type="scientific">Pedobacter psychrotolerans</name>
    <dbReference type="NCBI Taxonomy" id="1843235"/>
    <lineage>
        <taxon>Bacteria</taxon>
        <taxon>Pseudomonadati</taxon>
        <taxon>Bacteroidota</taxon>
        <taxon>Sphingobacteriia</taxon>
        <taxon>Sphingobacteriales</taxon>
        <taxon>Sphingobacteriaceae</taxon>
        <taxon>Pedobacter</taxon>
    </lineage>
</organism>
<dbReference type="AlphaFoldDB" id="A0A4R2H6W1"/>
<evidence type="ECO:0000313" key="3">
    <source>
        <dbReference type="EMBL" id="GGE49410.1"/>
    </source>
</evidence>
<reference evidence="4 5" key="3">
    <citation type="submission" date="2019-03" db="EMBL/GenBank/DDBJ databases">
        <title>Genomic Encyclopedia of Type Strains, Phase IV (KMG-IV): sequencing the most valuable type-strain genomes for metagenomic binning, comparative biology and taxonomic classification.</title>
        <authorList>
            <person name="Goeker M."/>
        </authorList>
    </citation>
    <scope>NUCLEOTIDE SEQUENCE [LARGE SCALE GENOMIC DNA]</scope>
    <source>
        <strain evidence="4 5">DSM 103236</strain>
    </source>
</reference>
<dbReference type="InterPro" id="IPR043831">
    <property type="entry name" value="DUF5808"/>
</dbReference>
<comment type="caution">
    <text evidence="4">The sequence shown here is derived from an EMBL/GenBank/DDBJ whole genome shotgun (WGS) entry which is preliminary data.</text>
</comment>
<evidence type="ECO:0000313" key="5">
    <source>
        <dbReference type="Proteomes" id="UP000295684"/>
    </source>
</evidence>
<dbReference type="Proteomes" id="UP000622648">
    <property type="component" value="Unassembled WGS sequence"/>
</dbReference>
<evidence type="ECO:0000259" key="2">
    <source>
        <dbReference type="Pfam" id="PF19124"/>
    </source>
</evidence>
<proteinExistence type="predicted"/>
<dbReference type="Proteomes" id="UP000295684">
    <property type="component" value="Unassembled WGS sequence"/>
</dbReference>
<feature type="transmembrane region" description="Helical" evidence="1">
    <location>
        <begin position="36"/>
        <end position="61"/>
    </location>
</feature>
<reference evidence="6" key="2">
    <citation type="journal article" date="2019" name="Int. J. Syst. Evol. Microbiol.">
        <title>The Global Catalogue of Microorganisms (GCM) 10K type strain sequencing project: providing services to taxonomists for standard genome sequencing and annotation.</title>
        <authorList>
            <consortium name="The Broad Institute Genomics Platform"/>
            <consortium name="The Broad Institute Genome Sequencing Center for Infectious Disease"/>
            <person name="Wu L."/>
            <person name="Ma J."/>
        </authorList>
    </citation>
    <scope>NUCLEOTIDE SEQUENCE [LARGE SCALE GENOMIC DNA]</scope>
    <source>
        <strain evidence="6">CGMCC 1.15644</strain>
    </source>
</reference>
<keyword evidence="6" id="KW-1185">Reference proteome</keyword>
<gene>
    <name evidence="4" type="ORF">EV200_10945</name>
    <name evidence="3" type="ORF">GCM10011413_14490</name>
</gene>
<name>A0A4R2H6W1_9SPHI</name>
<dbReference type="RefSeq" id="WP_132535757.1">
    <property type="nucleotide sequence ID" value="NZ_BMJO01000002.1"/>
</dbReference>
<keyword evidence="1" id="KW-1133">Transmembrane helix</keyword>
<evidence type="ECO:0000313" key="4">
    <source>
        <dbReference type="EMBL" id="TCO19862.1"/>
    </source>
</evidence>
<accession>A0A4R2H6W1</accession>
<dbReference type="EMBL" id="BMJO01000002">
    <property type="protein sequence ID" value="GGE49410.1"/>
    <property type="molecule type" value="Genomic_DNA"/>
</dbReference>
<keyword evidence="1" id="KW-0472">Membrane</keyword>
<dbReference type="OrthoDB" id="157646at2"/>
<reference evidence="3" key="4">
    <citation type="submission" date="2024-05" db="EMBL/GenBank/DDBJ databases">
        <authorList>
            <person name="Sun Q."/>
            <person name="Zhou Y."/>
        </authorList>
    </citation>
    <scope>NUCLEOTIDE SEQUENCE</scope>
    <source>
        <strain evidence="3">CGMCC 1.15644</strain>
    </source>
</reference>
<evidence type="ECO:0000256" key="1">
    <source>
        <dbReference type="SAM" id="Phobius"/>
    </source>
</evidence>
<protein>
    <recommendedName>
        <fullName evidence="2">DUF5808 domain-containing protein</fullName>
    </recommendedName>
</protein>